<accession>A0A1T1HB14</accession>
<evidence type="ECO:0000313" key="10">
    <source>
        <dbReference type="EMBL" id="OOV87015.1"/>
    </source>
</evidence>
<dbReference type="GO" id="GO:1990904">
    <property type="term" value="C:ribonucleoprotein complex"/>
    <property type="evidence" value="ECO:0007669"/>
    <property type="project" value="UniProtKB-KW"/>
</dbReference>
<evidence type="ECO:0000256" key="5">
    <source>
        <dbReference type="ARBA" id="ARBA00023274"/>
    </source>
</evidence>
<dbReference type="EMBL" id="MTSD02000003">
    <property type="protein sequence ID" value="OOV87015.1"/>
    <property type="molecule type" value="Genomic_DNA"/>
</dbReference>
<keyword evidence="8" id="KW-0175">Coiled coil</keyword>
<dbReference type="PANTHER" id="PTHR21368">
    <property type="entry name" value="50S RIBOSOMAL PROTEIN L9"/>
    <property type="match status" value="1"/>
</dbReference>
<organism evidence="10 11">
    <name type="scientific">Oceanospirillum linum</name>
    <dbReference type="NCBI Taxonomy" id="966"/>
    <lineage>
        <taxon>Bacteria</taxon>
        <taxon>Pseudomonadati</taxon>
        <taxon>Pseudomonadota</taxon>
        <taxon>Gammaproteobacteria</taxon>
        <taxon>Oceanospirillales</taxon>
        <taxon>Oceanospirillaceae</taxon>
        <taxon>Oceanospirillum</taxon>
    </lineage>
</organism>
<dbReference type="Proteomes" id="UP000190064">
    <property type="component" value="Unassembled WGS sequence"/>
</dbReference>
<dbReference type="SUPFAM" id="SSF55658">
    <property type="entry name" value="L9 N-domain-like"/>
    <property type="match status" value="1"/>
</dbReference>
<comment type="function">
    <text evidence="7">Binds to the 23S rRNA.</text>
</comment>
<dbReference type="Gene3D" id="3.40.5.10">
    <property type="entry name" value="Ribosomal protein L9, N-terminal domain"/>
    <property type="match status" value="1"/>
</dbReference>
<proteinExistence type="inferred from homology"/>
<name>A0A1T1HB14_OCELI</name>
<evidence type="ECO:0000259" key="9">
    <source>
        <dbReference type="PROSITE" id="PS00651"/>
    </source>
</evidence>
<dbReference type="Pfam" id="PF03948">
    <property type="entry name" value="Ribosomal_L9_C"/>
    <property type="match status" value="1"/>
</dbReference>
<dbReference type="InterPro" id="IPR036935">
    <property type="entry name" value="Ribosomal_bL9_N_sf"/>
</dbReference>
<evidence type="ECO:0000256" key="7">
    <source>
        <dbReference type="HAMAP-Rule" id="MF_00503"/>
    </source>
</evidence>
<dbReference type="GO" id="GO:0003735">
    <property type="term" value="F:structural constituent of ribosome"/>
    <property type="evidence" value="ECO:0007669"/>
    <property type="project" value="InterPro"/>
</dbReference>
<evidence type="ECO:0000256" key="1">
    <source>
        <dbReference type="ARBA" id="ARBA00010605"/>
    </source>
</evidence>
<dbReference type="Gene3D" id="3.10.430.100">
    <property type="entry name" value="Ribosomal protein L9, C-terminal domain"/>
    <property type="match status" value="1"/>
</dbReference>
<evidence type="ECO:0000256" key="6">
    <source>
        <dbReference type="ARBA" id="ARBA00035292"/>
    </source>
</evidence>
<dbReference type="InterPro" id="IPR000244">
    <property type="entry name" value="Ribosomal_bL9"/>
</dbReference>
<dbReference type="NCBIfam" id="TIGR00158">
    <property type="entry name" value="L9"/>
    <property type="match status" value="1"/>
</dbReference>
<feature type="coiled-coil region" evidence="8">
    <location>
        <begin position="37"/>
        <end position="71"/>
    </location>
</feature>
<dbReference type="Pfam" id="PF01281">
    <property type="entry name" value="Ribosomal_L9_N"/>
    <property type="match status" value="1"/>
</dbReference>
<dbReference type="AlphaFoldDB" id="A0A1T1HB14"/>
<dbReference type="InterPro" id="IPR009027">
    <property type="entry name" value="Ribosomal_bL9/RNase_H1_N"/>
</dbReference>
<keyword evidence="4 7" id="KW-0689">Ribosomal protein</keyword>
<dbReference type="PROSITE" id="PS00651">
    <property type="entry name" value="RIBOSOMAL_L9"/>
    <property type="match status" value="1"/>
</dbReference>
<evidence type="ECO:0000256" key="8">
    <source>
        <dbReference type="SAM" id="Coils"/>
    </source>
</evidence>
<evidence type="ECO:0000256" key="3">
    <source>
        <dbReference type="ARBA" id="ARBA00022884"/>
    </source>
</evidence>
<feature type="domain" description="Ribosomal protein L9" evidence="9">
    <location>
        <begin position="13"/>
        <end position="40"/>
    </location>
</feature>
<gene>
    <name evidence="7" type="primary">rplI</name>
    <name evidence="10" type="ORF">BTA35_0208350</name>
</gene>
<dbReference type="RefSeq" id="WP_078319366.1">
    <property type="nucleotide sequence ID" value="NZ_FXTS01000003.1"/>
</dbReference>
<sequence length="149" mass="15666">MEVILLEKVGKLGGLGDKVTVKPGYGRNFLLPYGKAVVATEANIAEFETRRAELEAQAAEIKAEAEARAAALGEIELSIGAKAGDEGKLFGSIGTRDLAEAISSAGIDVAKSEVRLPEGPIRTVGEFDVAIQLHSDVMTSVRVIVTSEE</sequence>
<dbReference type="InterPro" id="IPR036791">
    <property type="entry name" value="Ribosomal_bL9_C_sf"/>
</dbReference>
<dbReference type="SUPFAM" id="SSF55653">
    <property type="entry name" value="Ribosomal protein L9 C-domain"/>
    <property type="match status" value="1"/>
</dbReference>
<dbReference type="STRING" id="966.BTA35_0208350"/>
<dbReference type="HAMAP" id="MF_00503">
    <property type="entry name" value="Ribosomal_bL9"/>
    <property type="match status" value="1"/>
</dbReference>
<dbReference type="GO" id="GO:0006412">
    <property type="term" value="P:translation"/>
    <property type="evidence" value="ECO:0007669"/>
    <property type="project" value="UniProtKB-UniRule"/>
</dbReference>
<dbReference type="InterPro" id="IPR020069">
    <property type="entry name" value="Ribosomal_bL9_C"/>
</dbReference>
<evidence type="ECO:0000256" key="2">
    <source>
        <dbReference type="ARBA" id="ARBA00022730"/>
    </source>
</evidence>
<comment type="caution">
    <text evidence="10">The sequence shown here is derived from an EMBL/GenBank/DDBJ whole genome shotgun (WGS) entry which is preliminary data.</text>
</comment>
<evidence type="ECO:0000256" key="4">
    <source>
        <dbReference type="ARBA" id="ARBA00022980"/>
    </source>
</evidence>
<keyword evidence="3 7" id="KW-0694">RNA-binding</keyword>
<dbReference type="GO" id="GO:0019843">
    <property type="term" value="F:rRNA binding"/>
    <property type="evidence" value="ECO:0007669"/>
    <property type="project" value="UniProtKB-UniRule"/>
</dbReference>
<dbReference type="InterPro" id="IPR020070">
    <property type="entry name" value="Ribosomal_bL9_N"/>
</dbReference>
<keyword evidence="11" id="KW-1185">Reference proteome</keyword>
<dbReference type="GO" id="GO:0005840">
    <property type="term" value="C:ribosome"/>
    <property type="evidence" value="ECO:0007669"/>
    <property type="project" value="UniProtKB-KW"/>
</dbReference>
<dbReference type="InterPro" id="IPR020594">
    <property type="entry name" value="Ribosomal_bL9_bac/chp"/>
</dbReference>
<protein>
    <recommendedName>
        <fullName evidence="6 7">Large ribosomal subunit protein bL9</fullName>
    </recommendedName>
</protein>
<keyword evidence="2 7" id="KW-0699">rRNA-binding</keyword>
<reference evidence="10" key="1">
    <citation type="submission" date="2017-02" db="EMBL/GenBank/DDBJ databases">
        <title>Draft Genome Sequence of the Salt Water Bacterium Oceanospirillum linum ATCC 11336.</title>
        <authorList>
            <person name="Trachtenberg A.M."/>
            <person name="Carney J.G."/>
            <person name="Linnane J.D."/>
            <person name="Rheaume B.A."/>
            <person name="Pitts N.L."/>
            <person name="Mykles D.L."/>
            <person name="Maclea K.S."/>
        </authorList>
    </citation>
    <scope>NUCLEOTIDE SEQUENCE [LARGE SCALE GENOMIC DNA]</scope>
    <source>
        <strain evidence="10">ATCC 11336</strain>
    </source>
</reference>
<comment type="similarity">
    <text evidence="1 7">Belongs to the bacterial ribosomal protein bL9 family.</text>
</comment>
<keyword evidence="5 7" id="KW-0687">Ribonucleoprotein</keyword>
<evidence type="ECO:0000313" key="11">
    <source>
        <dbReference type="Proteomes" id="UP000190064"/>
    </source>
</evidence>